<dbReference type="AlphaFoldDB" id="A4C044"/>
<comment type="caution">
    <text evidence="1">The sequence shown here is derived from an EMBL/GenBank/DDBJ whole genome shotgun (WGS) entry which is preliminary data.</text>
</comment>
<protein>
    <recommendedName>
        <fullName evidence="3">Methyltransferase domain-containing protein</fullName>
    </recommendedName>
</protein>
<sequence>MKKKEKSQKEPWPTKEAMEQVYEMKLWGANKDVFYSGIGSHQANLIQPYISAVSTFLTSFKNPIDVCDLGCGDFNIGKELAPHARRYRAVDIVPALILFNKLHFTSERVTFYCLDIANDVLPPGDCAIVRQVLQHLSNAEVHRITAKLVAFKYIILTEHLPQEDFKPNKDIISGQGIRLKKQSGLNLLKAPFYMQVKREKQLLSISLGKEKGVLVTTQYEVY</sequence>
<keyword evidence="2" id="KW-1185">Reference proteome</keyword>
<proteinExistence type="predicted"/>
<name>A4C044_9FLAO</name>
<dbReference type="InterPro" id="IPR029063">
    <property type="entry name" value="SAM-dependent_MTases_sf"/>
</dbReference>
<gene>
    <name evidence="1" type="ORF">PI23P_09175</name>
</gene>
<accession>A4C044</accession>
<dbReference type="Proteomes" id="UP000003053">
    <property type="component" value="Unassembled WGS sequence"/>
</dbReference>
<organism evidence="1 2">
    <name type="scientific">Polaribacter irgensii 23-P</name>
    <dbReference type="NCBI Taxonomy" id="313594"/>
    <lineage>
        <taxon>Bacteria</taxon>
        <taxon>Pseudomonadati</taxon>
        <taxon>Bacteroidota</taxon>
        <taxon>Flavobacteriia</taxon>
        <taxon>Flavobacteriales</taxon>
        <taxon>Flavobacteriaceae</taxon>
    </lineage>
</organism>
<evidence type="ECO:0008006" key="3">
    <source>
        <dbReference type="Google" id="ProtNLM"/>
    </source>
</evidence>
<dbReference type="SUPFAM" id="SSF53335">
    <property type="entry name" value="S-adenosyl-L-methionine-dependent methyltransferases"/>
    <property type="match status" value="1"/>
</dbReference>
<reference evidence="1 2" key="1">
    <citation type="submission" date="2006-02" db="EMBL/GenBank/DDBJ databases">
        <authorList>
            <person name="Murray A."/>
            <person name="Staley J."/>
            <person name="Ferriera S."/>
            <person name="Johnson J."/>
            <person name="Kravitz S."/>
            <person name="Halpern A."/>
            <person name="Remington K."/>
            <person name="Beeson K."/>
            <person name="Tran B."/>
            <person name="Rogers Y.-H."/>
            <person name="Friedman R."/>
            <person name="Venter J.C."/>
        </authorList>
    </citation>
    <scope>NUCLEOTIDE SEQUENCE [LARGE SCALE GENOMIC DNA]</scope>
    <source>
        <strain evidence="1 2">23-P</strain>
    </source>
</reference>
<dbReference type="EMBL" id="AAOG01000002">
    <property type="protein sequence ID" value="EAR12787.1"/>
    <property type="molecule type" value="Genomic_DNA"/>
</dbReference>
<dbReference type="OrthoDB" id="20930at2"/>
<dbReference type="CDD" id="cd02440">
    <property type="entry name" value="AdoMet_MTases"/>
    <property type="match status" value="1"/>
</dbReference>
<dbReference type="RefSeq" id="WP_004570455.1">
    <property type="nucleotide sequence ID" value="NZ_CH724148.1"/>
</dbReference>
<dbReference type="eggNOG" id="COG0500">
    <property type="taxonomic scope" value="Bacteria"/>
</dbReference>
<evidence type="ECO:0000313" key="2">
    <source>
        <dbReference type="Proteomes" id="UP000003053"/>
    </source>
</evidence>
<dbReference type="STRING" id="313594.PI23P_09175"/>
<dbReference type="Gene3D" id="3.40.50.150">
    <property type="entry name" value="Vaccinia Virus protein VP39"/>
    <property type="match status" value="1"/>
</dbReference>
<evidence type="ECO:0000313" key="1">
    <source>
        <dbReference type="EMBL" id="EAR12787.1"/>
    </source>
</evidence>
<dbReference type="HOGENOM" id="CLU_094570_0_0_10"/>